<evidence type="ECO:0000313" key="5">
    <source>
        <dbReference type="Proteomes" id="UP000705283"/>
    </source>
</evidence>
<dbReference type="NCBIfam" id="TIGR01490">
    <property type="entry name" value="HAD-SF-IB-hyp1"/>
    <property type="match status" value="1"/>
</dbReference>
<dbReference type="Pfam" id="PF12710">
    <property type="entry name" value="HAD"/>
    <property type="match status" value="1"/>
</dbReference>
<dbReference type="Gene3D" id="1.20.1440.100">
    <property type="entry name" value="SG protein - dephosphorylation function"/>
    <property type="match status" value="1"/>
</dbReference>
<dbReference type="GO" id="GO:0016787">
    <property type="term" value="F:hydrolase activity"/>
    <property type="evidence" value="ECO:0007669"/>
    <property type="project" value="UniProtKB-KW"/>
</dbReference>
<keyword evidence="2 4" id="KW-0378">Hydrolase</keyword>
<dbReference type="CDD" id="cd02612">
    <property type="entry name" value="HAD_PGPPase"/>
    <property type="match status" value="1"/>
</dbReference>
<evidence type="ECO:0000256" key="3">
    <source>
        <dbReference type="ARBA" id="ARBA00022842"/>
    </source>
</evidence>
<protein>
    <submittedName>
        <fullName evidence="4">HAD family hydrolase</fullName>
    </submittedName>
</protein>
<dbReference type="AlphaFoldDB" id="A0AA40X3N5"/>
<dbReference type="InterPro" id="IPR050582">
    <property type="entry name" value="HAD-like_SerB"/>
</dbReference>
<dbReference type="SUPFAM" id="SSF56784">
    <property type="entry name" value="HAD-like"/>
    <property type="match status" value="1"/>
</dbReference>
<accession>A0AA40X3N5</accession>
<sequence length="235" mass="26375">MNLALFDLDKTLISDDSASLWLHWLVSQGYTPRDSLHTHLKHMHAVSHYSDSPPDPAVITSYLALTLAPMSGYHCSTVSGWVERFVHRDILPRLYPQARQQIAWHKERGDSIALVSASGEHLVKTVARRLGIEHVFALQAEVNDSPLCFTGNTLGELTFHQGSVRRIESWLAHPSTPAFKQTYAYSDSIYDLPLLEFVDKPSVVNGCRALREVAALQGWPELNWSRHPVRAAVTT</sequence>
<dbReference type="Proteomes" id="UP000705283">
    <property type="component" value="Unassembled WGS sequence"/>
</dbReference>
<gene>
    <name evidence="4" type="ORF">ITX54_15670</name>
</gene>
<dbReference type="NCBIfam" id="TIGR01488">
    <property type="entry name" value="HAD-SF-IB"/>
    <property type="match status" value="1"/>
</dbReference>
<dbReference type="InterPro" id="IPR023214">
    <property type="entry name" value="HAD_sf"/>
</dbReference>
<evidence type="ECO:0000256" key="2">
    <source>
        <dbReference type="ARBA" id="ARBA00022801"/>
    </source>
</evidence>
<dbReference type="EMBL" id="JADMKS010000006">
    <property type="protein sequence ID" value="MBF6638103.1"/>
    <property type="molecule type" value="Genomic_DNA"/>
</dbReference>
<dbReference type="InterPro" id="IPR006385">
    <property type="entry name" value="HAD_hydro_SerB1"/>
</dbReference>
<name>A0AA40X3N5_9GAMM</name>
<dbReference type="GO" id="GO:0046872">
    <property type="term" value="F:metal ion binding"/>
    <property type="evidence" value="ECO:0007669"/>
    <property type="project" value="UniProtKB-KW"/>
</dbReference>
<proteinExistence type="predicted"/>
<evidence type="ECO:0000313" key="4">
    <source>
        <dbReference type="EMBL" id="MBF6638103.1"/>
    </source>
</evidence>
<reference evidence="4" key="1">
    <citation type="submission" date="2020-11" db="EMBL/GenBank/DDBJ databases">
        <authorList>
            <person name="Lee S.D."/>
        </authorList>
    </citation>
    <scope>NUCLEOTIDE SEQUENCE</scope>
    <source>
        <strain evidence="4">SAP-2</strain>
    </source>
</reference>
<evidence type="ECO:0000256" key="1">
    <source>
        <dbReference type="ARBA" id="ARBA00022723"/>
    </source>
</evidence>
<organism evidence="4 5">
    <name type="scientific">Rouxiella silvae</name>
    <dbReference type="NCBI Taxonomy" id="1646373"/>
    <lineage>
        <taxon>Bacteria</taxon>
        <taxon>Pseudomonadati</taxon>
        <taxon>Pseudomonadota</taxon>
        <taxon>Gammaproteobacteria</taxon>
        <taxon>Enterobacterales</taxon>
        <taxon>Yersiniaceae</taxon>
        <taxon>Rouxiella</taxon>
    </lineage>
</organism>
<dbReference type="PANTHER" id="PTHR43344:SF13">
    <property type="entry name" value="PHOSPHATASE RV3661-RELATED"/>
    <property type="match status" value="1"/>
</dbReference>
<dbReference type="RefSeq" id="WP_194978351.1">
    <property type="nucleotide sequence ID" value="NZ_JADMKS010000006.1"/>
</dbReference>
<keyword evidence="3" id="KW-0460">Magnesium</keyword>
<dbReference type="Gene3D" id="3.40.50.1000">
    <property type="entry name" value="HAD superfamily/HAD-like"/>
    <property type="match status" value="1"/>
</dbReference>
<dbReference type="PANTHER" id="PTHR43344">
    <property type="entry name" value="PHOSPHOSERINE PHOSPHATASE"/>
    <property type="match status" value="1"/>
</dbReference>
<reference evidence="4" key="2">
    <citation type="submission" date="2022-09" db="EMBL/GenBank/DDBJ databases">
        <title>Rouxiella aceris sp. nov., isolated from tree sap and emended description of the genus Rhouxiella.</title>
        <authorList>
            <person name="Kim I.S."/>
        </authorList>
    </citation>
    <scope>NUCLEOTIDE SEQUENCE</scope>
    <source>
        <strain evidence="4">SAP-2</strain>
    </source>
</reference>
<comment type="caution">
    <text evidence="4">The sequence shown here is derived from an EMBL/GenBank/DDBJ whole genome shotgun (WGS) entry which is preliminary data.</text>
</comment>
<keyword evidence="1" id="KW-0479">Metal-binding</keyword>
<dbReference type="InterPro" id="IPR036412">
    <property type="entry name" value="HAD-like_sf"/>
</dbReference>